<dbReference type="EMBL" id="JQ619704">
    <property type="protein sequence ID" value="AFE86265.1"/>
    <property type="molecule type" value="Genomic_DNA"/>
</dbReference>
<sequence>MENCCHAGCTSPATYTGYIYGRVIDDKSKPDHYIPVVVCTFHAQHPDLWQVRKILKYHFTNSKIHYMM</sequence>
<keyword evidence="2" id="KW-1185">Reference proteome</keyword>
<dbReference type="KEGG" id="vg:12980126"/>
<evidence type="ECO:0000313" key="1">
    <source>
        <dbReference type="EMBL" id="AFE86265.1"/>
    </source>
</evidence>
<dbReference type="RefSeq" id="YP_006383482.1">
    <property type="nucleotide sequence ID" value="NC_017976.1"/>
</dbReference>
<proteinExistence type="predicted"/>
<protein>
    <submittedName>
        <fullName evidence="1">Uncharacterized protein</fullName>
    </submittedName>
</protein>
<name>I1TLG3_9CAUD</name>
<organism evidence="1 2">
    <name type="scientific">Bacillus phage PBC1</name>
    <dbReference type="NCBI Taxonomy" id="1161901"/>
    <lineage>
        <taxon>Viruses</taxon>
        <taxon>Duplodnaviria</taxon>
        <taxon>Heunggongvirae</taxon>
        <taxon>Uroviricota</taxon>
        <taxon>Caudoviricetes</taxon>
        <taxon>Gutmannvirinae</taxon>
        <taxon>Pebcunavirus</taxon>
        <taxon>Pebcunavirus PBC1</taxon>
    </lineage>
</organism>
<dbReference type="Proteomes" id="UP000002873">
    <property type="component" value="Segment"/>
</dbReference>
<dbReference type="GeneID" id="12980126"/>
<evidence type="ECO:0000313" key="2">
    <source>
        <dbReference type="Proteomes" id="UP000002873"/>
    </source>
</evidence>
<accession>I1TLG3</accession>
<reference evidence="1 2" key="1">
    <citation type="journal article" date="2012" name="J. Virol.">
        <title>Complete Genome Sequence of Bacillus cereus Bacteriophage PBC1.</title>
        <authorList>
            <person name="Kong M."/>
            <person name="Kim M."/>
            <person name="Ryu S."/>
        </authorList>
    </citation>
    <scope>NUCLEOTIDE SEQUENCE [LARGE SCALE GENOMIC DNA]</scope>
</reference>
<gene>
    <name evidence="1" type="ORF">PBC1_029</name>
</gene>